<proteinExistence type="predicted"/>
<name>A0A2C9VCX3_MANES</name>
<accession>A0A2C9VCX3</accession>
<dbReference type="EMBL" id="CM004394">
    <property type="protein sequence ID" value="OAY42929.1"/>
    <property type="molecule type" value="Genomic_DNA"/>
</dbReference>
<dbReference type="AlphaFoldDB" id="A0A2C9VCX3"/>
<organism evidence="1">
    <name type="scientific">Manihot esculenta</name>
    <name type="common">Cassava</name>
    <name type="synonym">Jatropha manihot</name>
    <dbReference type="NCBI Taxonomy" id="3983"/>
    <lineage>
        <taxon>Eukaryota</taxon>
        <taxon>Viridiplantae</taxon>
        <taxon>Streptophyta</taxon>
        <taxon>Embryophyta</taxon>
        <taxon>Tracheophyta</taxon>
        <taxon>Spermatophyta</taxon>
        <taxon>Magnoliopsida</taxon>
        <taxon>eudicotyledons</taxon>
        <taxon>Gunneridae</taxon>
        <taxon>Pentapetalae</taxon>
        <taxon>rosids</taxon>
        <taxon>fabids</taxon>
        <taxon>Malpighiales</taxon>
        <taxon>Euphorbiaceae</taxon>
        <taxon>Crotonoideae</taxon>
        <taxon>Manihoteae</taxon>
        <taxon>Manihot</taxon>
    </lineage>
</organism>
<evidence type="ECO:0000313" key="1">
    <source>
        <dbReference type="EMBL" id="OAY42929.1"/>
    </source>
</evidence>
<reference evidence="1" key="1">
    <citation type="submission" date="2016-02" db="EMBL/GenBank/DDBJ databases">
        <title>WGS assembly of Manihot esculenta.</title>
        <authorList>
            <person name="Bredeson J.V."/>
            <person name="Prochnik S.E."/>
            <person name="Lyons J.B."/>
            <person name="Schmutz J."/>
            <person name="Grimwood J."/>
            <person name="Vrebalov J."/>
            <person name="Bart R.S."/>
            <person name="Amuge T."/>
            <person name="Ferguson M.E."/>
            <person name="Green R."/>
            <person name="Putnam N."/>
            <person name="Stites J."/>
            <person name="Rounsley S."/>
            <person name="Rokhsar D.S."/>
        </authorList>
    </citation>
    <scope>NUCLEOTIDE SEQUENCE [LARGE SCALE GENOMIC DNA]</scope>
    <source>
        <tissue evidence="1">Leaf</tissue>
    </source>
</reference>
<sequence>MHSLYFSISLSFMWSKSNGKALHRKEMFENIIPQQRFKWHSIKLQTVKNLVQDIKNLEDTKGIKKIRELHQIHPCIDLPKS</sequence>
<protein>
    <submittedName>
        <fullName evidence="1">Uncharacterized protein</fullName>
    </submittedName>
</protein>
<gene>
    <name evidence="1" type="ORF">MANES_08G027700</name>
</gene>